<evidence type="ECO:0000256" key="1">
    <source>
        <dbReference type="SAM" id="Phobius"/>
    </source>
</evidence>
<name>A0A812N404_9DINO</name>
<dbReference type="EMBL" id="CAJNDS010002066">
    <property type="protein sequence ID" value="CAE7301006.1"/>
    <property type="molecule type" value="Genomic_DNA"/>
</dbReference>
<sequence>MSSLPADGVASAAMSREMLPKQQPLEIPGFFSQRLCGLALVMTCVVLSVLGFLAFAKCGLCSIRVGEHLHLLSDPEQLAATQSAWHLPCSDACRSAAGQDVVVVSIDVRRSSLDVRLSSGTTLTLAPTAVREVVCSDTWAVTGLVVACIGASMSVVVIAVFAVMWCQMGHHHKLLRERIEQGSAQVYRMVLSGDAAWHFANMVYGPGGHRRKQACQGFPCLELGVLLPLMLTLMVQAQLAVALAGLGVAAFLVSIRLGLLLHSVLMSRARLYKRTTDIAFCTLPEDRKICVIYNGSMLLFRNIGDIPAQGPINAQGPMDAPSLAQTQLVARHEVPEDDGTPITGWSLRICYLTWNKDQGWTPRERFFPVDPARLHDFHRWLMEDEQQRLFRFAGAALSTSQMPATTRRALAGPSQRQTEEDLPRMLMQTQVLAIHTDDGRDLRLLSLAGEEVARVLVHDAELVADVLHRVCVRPEFGGSEVKIVLPGGQTLDRIDPKLTIQQIRPLLLNVSSELA</sequence>
<dbReference type="Proteomes" id="UP000604046">
    <property type="component" value="Unassembled WGS sequence"/>
</dbReference>
<proteinExistence type="predicted"/>
<keyword evidence="1" id="KW-0812">Transmembrane</keyword>
<evidence type="ECO:0000313" key="3">
    <source>
        <dbReference type="Proteomes" id="UP000604046"/>
    </source>
</evidence>
<gene>
    <name evidence="2" type="ORF">SNAT2548_LOCUS15833</name>
</gene>
<reference evidence="2" key="1">
    <citation type="submission" date="2021-02" db="EMBL/GenBank/DDBJ databases">
        <authorList>
            <person name="Dougan E. K."/>
            <person name="Rhodes N."/>
            <person name="Thang M."/>
            <person name="Chan C."/>
        </authorList>
    </citation>
    <scope>NUCLEOTIDE SEQUENCE</scope>
</reference>
<keyword evidence="3" id="KW-1185">Reference proteome</keyword>
<feature type="transmembrane region" description="Helical" evidence="1">
    <location>
        <begin position="139"/>
        <end position="166"/>
    </location>
</feature>
<organism evidence="2 3">
    <name type="scientific">Symbiodinium natans</name>
    <dbReference type="NCBI Taxonomy" id="878477"/>
    <lineage>
        <taxon>Eukaryota</taxon>
        <taxon>Sar</taxon>
        <taxon>Alveolata</taxon>
        <taxon>Dinophyceae</taxon>
        <taxon>Suessiales</taxon>
        <taxon>Symbiodiniaceae</taxon>
        <taxon>Symbiodinium</taxon>
    </lineage>
</organism>
<keyword evidence="1" id="KW-0472">Membrane</keyword>
<accession>A0A812N404</accession>
<feature type="transmembrane region" description="Helical" evidence="1">
    <location>
        <begin position="35"/>
        <end position="55"/>
    </location>
</feature>
<dbReference type="AlphaFoldDB" id="A0A812N404"/>
<keyword evidence="1" id="KW-1133">Transmembrane helix</keyword>
<comment type="caution">
    <text evidence="2">The sequence shown here is derived from an EMBL/GenBank/DDBJ whole genome shotgun (WGS) entry which is preliminary data.</text>
</comment>
<evidence type="ECO:0000313" key="2">
    <source>
        <dbReference type="EMBL" id="CAE7301006.1"/>
    </source>
</evidence>
<protein>
    <submittedName>
        <fullName evidence="2">Uncharacterized protein</fullName>
    </submittedName>
</protein>
<dbReference type="OrthoDB" id="10286971at2759"/>
<feature type="transmembrane region" description="Helical" evidence="1">
    <location>
        <begin position="241"/>
        <end position="265"/>
    </location>
</feature>